<dbReference type="SUPFAM" id="SSF48179">
    <property type="entry name" value="6-phosphogluconate dehydrogenase C-terminal domain-like"/>
    <property type="match status" value="1"/>
</dbReference>
<keyword evidence="6" id="KW-1185">Reference proteome</keyword>
<name>A0ABQ3UP82_9CHLR</name>
<evidence type="ECO:0000313" key="5">
    <source>
        <dbReference type="EMBL" id="GHO54531.1"/>
    </source>
</evidence>
<evidence type="ECO:0000259" key="4">
    <source>
        <dbReference type="PROSITE" id="PS51851"/>
    </source>
</evidence>
<reference evidence="5 6" key="1">
    <citation type="journal article" date="2021" name="Int. J. Syst. Evol. Microbiol.">
        <title>Reticulibacter mediterranei gen. nov., sp. nov., within the new family Reticulibacteraceae fam. nov., and Ktedonospora formicarum gen. nov., sp. nov., Ktedonobacter robiniae sp. nov., Dictyobacter formicarum sp. nov. and Dictyobacter arantiisoli sp. nov., belonging to the class Ktedonobacteria.</title>
        <authorList>
            <person name="Yabe S."/>
            <person name="Zheng Y."/>
            <person name="Wang C.M."/>
            <person name="Sakai Y."/>
            <person name="Abe K."/>
            <person name="Yokota A."/>
            <person name="Donadio S."/>
            <person name="Cavaletti L."/>
            <person name="Monciardini P."/>
        </authorList>
    </citation>
    <scope>NUCLEOTIDE SEQUENCE [LARGE SCALE GENOMIC DNA]</scope>
    <source>
        <strain evidence="5 6">SOSP1-30</strain>
    </source>
</reference>
<dbReference type="PROSITE" id="PS51851">
    <property type="entry name" value="KARI_C"/>
    <property type="match status" value="1"/>
</dbReference>
<feature type="domain" description="KARI C-terminal knotted" evidence="4">
    <location>
        <begin position="1"/>
        <end position="56"/>
    </location>
</feature>
<sequence length="56" mass="6459">MIDSGAFALCRHCQAGAFARDWMLEKQARLLSLSAMRRKGVQRPIEEVGHRMRKML</sequence>
<keyword evidence="3" id="KW-0100">Branched-chain amino acid biosynthesis</keyword>
<evidence type="ECO:0000256" key="1">
    <source>
        <dbReference type="ARBA" id="ARBA00050043"/>
    </source>
</evidence>
<keyword evidence="3" id="KW-0560">Oxidoreductase</keyword>
<dbReference type="Pfam" id="PF01450">
    <property type="entry name" value="KARI_C"/>
    <property type="match status" value="1"/>
</dbReference>
<gene>
    <name evidence="5" type="ORF">KSB_30060</name>
</gene>
<evidence type="ECO:0000256" key="2">
    <source>
        <dbReference type="ARBA" id="ARBA00050044"/>
    </source>
</evidence>
<keyword evidence="3" id="KW-0028">Amino-acid biosynthesis</keyword>
<dbReference type="InterPro" id="IPR008927">
    <property type="entry name" value="6-PGluconate_DH-like_C_sf"/>
</dbReference>
<dbReference type="Gene3D" id="6.10.240.10">
    <property type="match status" value="1"/>
</dbReference>
<evidence type="ECO:0000313" key="6">
    <source>
        <dbReference type="Proteomes" id="UP000654345"/>
    </source>
</evidence>
<dbReference type="RefSeq" id="WP_201371228.1">
    <property type="nucleotide sequence ID" value="NZ_BNJG01000001.1"/>
</dbReference>
<comment type="caution">
    <text evidence="5">The sequence shown here is derived from an EMBL/GenBank/DDBJ whole genome shotgun (WGS) entry which is preliminary data.</text>
</comment>
<dbReference type="EMBL" id="BNJG01000001">
    <property type="protein sequence ID" value="GHO54531.1"/>
    <property type="molecule type" value="Genomic_DNA"/>
</dbReference>
<protein>
    <recommendedName>
        <fullName evidence="2">Ketol-acid reductoisomerase type 1</fullName>
    </recommendedName>
    <alternativeName>
        <fullName evidence="1">Ketol-acid reductoisomerase type I</fullName>
    </alternativeName>
</protein>
<dbReference type="Proteomes" id="UP000654345">
    <property type="component" value="Unassembled WGS sequence"/>
</dbReference>
<proteinExistence type="inferred from homology"/>
<evidence type="ECO:0000256" key="3">
    <source>
        <dbReference type="PROSITE-ProRule" id="PRU01198"/>
    </source>
</evidence>
<organism evidence="5 6">
    <name type="scientific">Ktedonobacter robiniae</name>
    <dbReference type="NCBI Taxonomy" id="2778365"/>
    <lineage>
        <taxon>Bacteria</taxon>
        <taxon>Bacillati</taxon>
        <taxon>Chloroflexota</taxon>
        <taxon>Ktedonobacteria</taxon>
        <taxon>Ktedonobacterales</taxon>
        <taxon>Ktedonobacteraceae</taxon>
        <taxon>Ktedonobacter</taxon>
    </lineage>
</organism>
<comment type="similarity">
    <text evidence="3">Belongs to the ketol-acid reductoisomerase family.</text>
</comment>
<accession>A0ABQ3UP82</accession>
<dbReference type="InterPro" id="IPR000506">
    <property type="entry name" value="KARI_C"/>
</dbReference>
<comment type="caution">
    <text evidence="3">Lacks conserved residue(s) required for the propagation of feature annotation.</text>
</comment>